<comment type="caution">
    <text evidence="1">The sequence shown here is derived from an EMBL/GenBank/DDBJ whole genome shotgun (WGS) entry which is preliminary data.</text>
</comment>
<organism evidence="1 2">
    <name type="scientific">Alternaria gaisen</name>
    <dbReference type="NCBI Taxonomy" id="167740"/>
    <lineage>
        <taxon>Eukaryota</taxon>
        <taxon>Fungi</taxon>
        <taxon>Dikarya</taxon>
        <taxon>Ascomycota</taxon>
        <taxon>Pezizomycotina</taxon>
        <taxon>Dothideomycetes</taxon>
        <taxon>Pleosporomycetidae</taxon>
        <taxon>Pleosporales</taxon>
        <taxon>Pleosporineae</taxon>
        <taxon>Pleosporaceae</taxon>
        <taxon>Alternaria</taxon>
        <taxon>Alternaria sect. Alternaria</taxon>
    </lineage>
</organism>
<keyword evidence="2" id="KW-1185">Reference proteome</keyword>
<evidence type="ECO:0000313" key="2">
    <source>
        <dbReference type="Proteomes" id="UP000293547"/>
    </source>
</evidence>
<sequence>MKPSDISAGLYTVIVSAAQQAPALFQVLDKM</sequence>
<accession>A0ACB6G530</accession>
<reference evidence="1 2" key="1">
    <citation type="journal article" date="2019" name="bioRxiv">
        <title>Genomics, evolutionary history and diagnostics of the Alternaria alternata species group including apple and Asian pear pathotypes.</title>
        <authorList>
            <person name="Armitage A.D."/>
            <person name="Cockerton H.M."/>
            <person name="Sreenivasaprasad S."/>
            <person name="Woodhall J.W."/>
            <person name="Lane C.R."/>
            <person name="Harrison R.J."/>
            <person name="Clarkson J.P."/>
        </authorList>
    </citation>
    <scope>NUCLEOTIDE SEQUENCE [LARGE SCALE GENOMIC DNA]</scope>
    <source>
        <strain evidence="1 2">FERA 650</strain>
    </source>
</reference>
<name>A0ACB6G530_9PLEO</name>
<gene>
    <name evidence="1" type="ORF">AG0111_0g1629</name>
</gene>
<proteinExistence type="predicted"/>
<dbReference type="EMBL" id="PDWZ02000001">
    <property type="protein sequence ID" value="KAB2111668.1"/>
    <property type="molecule type" value="Genomic_DNA"/>
</dbReference>
<dbReference type="Proteomes" id="UP000293547">
    <property type="component" value="Unassembled WGS sequence"/>
</dbReference>
<evidence type="ECO:0000313" key="1">
    <source>
        <dbReference type="EMBL" id="KAB2111668.1"/>
    </source>
</evidence>
<protein>
    <submittedName>
        <fullName evidence="1">Uncharacterized protein</fullName>
    </submittedName>
</protein>